<protein>
    <submittedName>
        <fullName evidence="1">Uncharacterized protein</fullName>
    </submittedName>
</protein>
<evidence type="ECO:0000313" key="1">
    <source>
        <dbReference type="EMBL" id="KAK4388216.1"/>
    </source>
</evidence>
<name>A0AAE1W7J9_9LAMI</name>
<sequence length="153" mass="17743">MVWKILEAPTLFAWTNAGEKIYRIADRRRKMKGRSTSLTSIAITPVTSKGIRTDVKVKYDRDNKTNTLETRYEGDDAGRKQYMVGKWLQFHMADDKPIMDQVHEYENLVANVLSEGMKMCDILQANMLLEKFPPSWSEYRNQTQEKRSESSGS</sequence>
<dbReference type="EMBL" id="JACGWL010000014">
    <property type="protein sequence ID" value="KAK4388216.1"/>
    <property type="molecule type" value="Genomic_DNA"/>
</dbReference>
<organism evidence="1 2">
    <name type="scientific">Sesamum angolense</name>
    <dbReference type="NCBI Taxonomy" id="2727404"/>
    <lineage>
        <taxon>Eukaryota</taxon>
        <taxon>Viridiplantae</taxon>
        <taxon>Streptophyta</taxon>
        <taxon>Embryophyta</taxon>
        <taxon>Tracheophyta</taxon>
        <taxon>Spermatophyta</taxon>
        <taxon>Magnoliopsida</taxon>
        <taxon>eudicotyledons</taxon>
        <taxon>Gunneridae</taxon>
        <taxon>Pentapetalae</taxon>
        <taxon>asterids</taxon>
        <taxon>lamiids</taxon>
        <taxon>Lamiales</taxon>
        <taxon>Pedaliaceae</taxon>
        <taxon>Sesamum</taxon>
    </lineage>
</organism>
<dbReference type="AlphaFoldDB" id="A0AAE1W7J9"/>
<dbReference type="Proteomes" id="UP001289374">
    <property type="component" value="Unassembled WGS sequence"/>
</dbReference>
<proteinExistence type="predicted"/>
<reference evidence="1" key="2">
    <citation type="journal article" date="2024" name="Plant">
        <title>Genomic evolution and insights into agronomic trait innovations of Sesamum species.</title>
        <authorList>
            <person name="Miao H."/>
            <person name="Wang L."/>
            <person name="Qu L."/>
            <person name="Liu H."/>
            <person name="Sun Y."/>
            <person name="Le M."/>
            <person name="Wang Q."/>
            <person name="Wei S."/>
            <person name="Zheng Y."/>
            <person name="Lin W."/>
            <person name="Duan Y."/>
            <person name="Cao H."/>
            <person name="Xiong S."/>
            <person name="Wang X."/>
            <person name="Wei L."/>
            <person name="Li C."/>
            <person name="Ma Q."/>
            <person name="Ju M."/>
            <person name="Zhao R."/>
            <person name="Li G."/>
            <person name="Mu C."/>
            <person name="Tian Q."/>
            <person name="Mei H."/>
            <person name="Zhang T."/>
            <person name="Gao T."/>
            <person name="Zhang H."/>
        </authorList>
    </citation>
    <scope>NUCLEOTIDE SEQUENCE</scope>
    <source>
        <strain evidence="1">K16</strain>
    </source>
</reference>
<comment type="caution">
    <text evidence="1">The sequence shown here is derived from an EMBL/GenBank/DDBJ whole genome shotgun (WGS) entry which is preliminary data.</text>
</comment>
<dbReference type="Pfam" id="PF14223">
    <property type="entry name" value="Retrotran_gag_2"/>
    <property type="match status" value="1"/>
</dbReference>
<evidence type="ECO:0000313" key="2">
    <source>
        <dbReference type="Proteomes" id="UP001289374"/>
    </source>
</evidence>
<dbReference type="PANTHER" id="PTHR47592:SF30">
    <property type="entry name" value="CCHC-TYPE DOMAIN-CONTAINING PROTEIN"/>
    <property type="match status" value="1"/>
</dbReference>
<dbReference type="PANTHER" id="PTHR47592">
    <property type="entry name" value="PBF68 PROTEIN"/>
    <property type="match status" value="1"/>
</dbReference>
<keyword evidence="2" id="KW-1185">Reference proteome</keyword>
<reference evidence="1" key="1">
    <citation type="submission" date="2020-06" db="EMBL/GenBank/DDBJ databases">
        <authorList>
            <person name="Li T."/>
            <person name="Hu X."/>
            <person name="Zhang T."/>
            <person name="Song X."/>
            <person name="Zhang H."/>
            <person name="Dai N."/>
            <person name="Sheng W."/>
            <person name="Hou X."/>
            <person name="Wei L."/>
        </authorList>
    </citation>
    <scope>NUCLEOTIDE SEQUENCE</scope>
    <source>
        <strain evidence="1">K16</strain>
        <tissue evidence="1">Leaf</tissue>
    </source>
</reference>
<gene>
    <name evidence="1" type="ORF">Sango_2428200</name>
</gene>
<accession>A0AAE1W7J9</accession>